<dbReference type="InterPro" id="IPR036875">
    <property type="entry name" value="Znf_CCHC_sf"/>
</dbReference>
<dbReference type="GO" id="GO:0003676">
    <property type="term" value="F:nucleic acid binding"/>
    <property type="evidence" value="ECO:0007669"/>
    <property type="project" value="InterPro"/>
</dbReference>
<dbReference type="Proteomes" id="UP000694886">
    <property type="component" value="Chromosome 2"/>
</dbReference>
<sequence>MAENRKVLFVKLKLKDTALQWWKRVEEQRARQGKLKISTWEHMKSKLRKQFLPVDYTMELYEKFHCLKQNNMTVEEYTSEFNNLSIRVGLAESNKQITSRYLTGLNHFIRDDMGVVRLYNIEDARQYALSAEKQVLRYGARKPLYGTHWQNNSKARRGYPTSQQNYQGAATINKTNRGAANVEKNDKGKGIMLYGGQNSFGSTNKGGSNSHIRCFTCGEKGYTSFACPQRRVNLAELGEELEPVYDDYEEEVEEIDVYPAQGESLVVRRVMTTTVNEEAEDWKRLSIFRTRVVCECKVCDLVIDGGNMENIISKEAIDKLKLPTSKHPHPYKIR</sequence>
<reference evidence="2" key="1">
    <citation type="journal article" date="1997" name="Nucleic Acids Res.">
        <title>tRNAscan-SE: a program for improved detection of transfer RNA genes in genomic sequence.</title>
        <authorList>
            <person name="Lowe T.M."/>
            <person name="Eddy S.R."/>
        </authorList>
    </citation>
    <scope>NUCLEOTIDE SEQUENCE [LARGE SCALE GENOMIC DNA]</scope>
    <source>
        <strain evidence="2">r\B97-61/B2</strain>
    </source>
</reference>
<dbReference type="Gramene" id="Tc02v2_t022670.1">
    <property type="protein sequence ID" value="Tc02v2_p022670.1"/>
    <property type="gene ID" value="Tc02v2_g022670"/>
</dbReference>
<feature type="domain" description="Retrotransposon gag" evidence="1">
    <location>
        <begin position="10"/>
        <end position="107"/>
    </location>
</feature>
<dbReference type="PANTHER" id="PTHR35046:SF26">
    <property type="entry name" value="RNA-DIRECTED DNA POLYMERASE"/>
    <property type="match status" value="1"/>
</dbReference>
<organism evidence="2 3">
    <name type="scientific">Theobroma cacao</name>
    <name type="common">Cacao</name>
    <name type="synonym">Cocoa</name>
    <dbReference type="NCBI Taxonomy" id="3641"/>
    <lineage>
        <taxon>Eukaryota</taxon>
        <taxon>Viridiplantae</taxon>
        <taxon>Streptophyta</taxon>
        <taxon>Embryophyta</taxon>
        <taxon>Tracheophyta</taxon>
        <taxon>Spermatophyta</taxon>
        <taxon>Magnoliopsida</taxon>
        <taxon>eudicotyledons</taxon>
        <taxon>Gunneridae</taxon>
        <taxon>Pentapetalae</taxon>
        <taxon>rosids</taxon>
        <taxon>malvids</taxon>
        <taxon>Malvales</taxon>
        <taxon>Malvaceae</taxon>
        <taxon>Byttnerioideae</taxon>
        <taxon>Theobroma</taxon>
    </lineage>
</organism>
<dbReference type="GO" id="GO:0008270">
    <property type="term" value="F:zinc ion binding"/>
    <property type="evidence" value="ECO:0007669"/>
    <property type="project" value="InterPro"/>
</dbReference>
<dbReference type="KEGG" id="tcc:18609565"/>
<name>A0AB32VWY9_THECC</name>
<gene>
    <name evidence="3" type="primary">LOC18609565</name>
</gene>
<dbReference type="InterPro" id="IPR005162">
    <property type="entry name" value="Retrotrans_gag_dom"/>
</dbReference>
<protein>
    <submittedName>
        <fullName evidence="3">Uncharacterized protein LOC18609565</fullName>
    </submittedName>
</protein>
<dbReference type="SUPFAM" id="SSF57756">
    <property type="entry name" value="Retrovirus zinc finger-like domains"/>
    <property type="match status" value="1"/>
</dbReference>
<accession>A0AB32VWY9</accession>
<dbReference type="Pfam" id="PF03732">
    <property type="entry name" value="Retrotrans_gag"/>
    <property type="match status" value="1"/>
</dbReference>
<evidence type="ECO:0000313" key="2">
    <source>
        <dbReference type="Proteomes" id="UP000694886"/>
    </source>
</evidence>
<evidence type="ECO:0000259" key="1">
    <source>
        <dbReference type="Pfam" id="PF03732"/>
    </source>
</evidence>
<dbReference type="PANTHER" id="PTHR35046">
    <property type="entry name" value="ZINC KNUCKLE (CCHC-TYPE) FAMILY PROTEIN"/>
    <property type="match status" value="1"/>
</dbReference>
<dbReference type="RefSeq" id="XP_017970464.1">
    <property type="nucleotide sequence ID" value="XM_018114975.1"/>
</dbReference>
<evidence type="ECO:0000313" key="3">
    <source>
        <dbReference type="RefSeq" id="XP_017970464.1"/>
    </source>
</evidence>
<reference evidence="3" key="2">
    <citation type="submission" date="2025-08" db="UniProtKB">
        <authorList>
            <consortium name="RefSeq"/>
        </authorList>
    </citation>
    <scope>IDENTIFICATION</scope>
</reference>
<dbReference type="AlphaFoldDB" id="A0AB32VWY9"/>
<proteinExistence type="predicted"/>
<dbReference type="GeneID" id="18609565"/>